<sequence length="82" mass="9334">MPHREPSQRRQPRAVLAGIGRRGRTTIALQQCRRGTREVPIAVGHHTSIKRNYRYRYATRSTTSSIHALFSGARATQRGIDH</sequence>
<evidence type="ECO:0000313" key="2">
    <source>
        <dbReference type="Proteomes" id="UP000009224"/>
    </source>
</evidence>
<name>F5YSR5_MYCSD</name>
<reference evidence="1 2" key="1">
    <citation type="journal article" date="2011" name="J. Bacteriol.">
        <title>Complete genome sequence of a novel clinical isolate, the nontuberculous Mycobacterium strain JDM601.</title>
        <authorList>
            <person name="Zhang Z.Y."/>
            <person name="Sun Z.Q."/>
            <person name="Wang Z.L."/>
            <person name="Wen Z.L."/>
            <person name="Sun Q.W."/>
            <person name="Zhu Z.Q."/>
            <person name="Song Y.Z."/>
            <person name="Zhao J.W."/>
            <person name="Wang H.H."/>
            <person name="Zhang S.L."/>
            <person name="Guo X.K."/>
        </authorList>
    </citation>
    <scope>NUCLEOTIDE SEQUENCE [LARGE SCALE GENOMIC DNA]</scope>
    <source>
        <strain evidence="1 2">JDM601</strain>
    </source>
</reference>
<dbReference type="EMBL" id="CP002329">
    <property type="protein sequence ID" value="AEF36066.1"/>
    <property type="molecule type" value="Genomic_DNA"/>
</dbReference>
<dbReference type="HOGENOM" id="CLU_2554658_0_0_11"/>
<gene>
    <name evidence="1" type="ordered locus">JDM601_2066</name>
</gene>
<evidence type="ECO:0000313" key="1">
    <source>
        <dbReference type="EMBL" id="AEF36066.1"/>
    </source>
</evidence>
<organism evidence="1 2">
    <name type="scientific">Mycolicibacter sinensis (strain JDM601)</name>
    <name type="common">Mycobacterium sinense</name>
    <dbReference type="NCBI Taxonomy" id="875328"/>
    <lineage>
        <taxon>Bacteria</taxon>
        <taxon>Bacillati</taxon>
        <taxon>Actinomycetota</taxon>
        <taxon>Actinomycetes</taxon>
        <taxon>Mycobacteriales</taxon>
        <taxon>Mycobacteriaceae</taxon>
        <taxon>Mycolicibacter</taxon>
    </lineage>
</organism>
<keyword evidence="2" id="KW-1185">Reference proteome</keyword>
<dbReference type="KEGG" id="mjd:JDM601_2066"/>
<dbReference type="Proteomes" id="UP000009224">
    <property type="component" value="Chromosome"/>
</dbReference>
<proteinExistence type="predicted"/>
<protein>
    <submittedName>
        <fullName evidence="1">Uncharacterized protein</fullName>
    </submittedName>
</protein>
<accession>F5YSR5</accession>
<dbReference type="AlphaFoldDB" id="F5YSR5"/>